<keyword evidence="3" id="KW-0324">Glycolysis</keyword>
<dbReference type="Gene3D" id="3.40.50.1240">
    <property type="entry name" value="Phosphoglycerate mutase-like"/>
    <property type="match status" value="1"/>
</dbReference>
<name>A0A557ZWD8_9PSEU</name>
<accession>A0A557ZWD8</accession>
<dbReference type="GO" id="GO:0006096">
    <property type="term" value="P:glycolytic process"/>
    <property type="evidence" value="ECO:0007669"/>
    <property type="project" value="UniProtKB-KW"/>
</dbReference>
<dbReference type="SUPFAM" id="SSF53254">
    <property type="entry name" value="Phosphoglycerate mutase-like"/>
    <property type="match status" value="1"/>
</dbReference>
<evidence type="ECO:0000313" key="6">
    <source>
        <dbReference type="EMBL" id="TVT16332.1"/>
    </source>
</evidence>
<dbReference type="CDD" id="cd07067">
    <property type="entry name" value="HP_PGM_like"/>
    <property type="match status" value="1"/>
</dbReference>
<comment type="caution">
    <text evidence="6">The sequence shown here is derived from an EMBL/GenBank/DDBJ whole genome shotgun (WGS) entry which is preliminary data.</text>
</comment>
<dbReference type="PANTHER" id="PTHR11931">
    <property type="entry name" value="PHOSPHOGLYCERATE MUTASE"/>
    <property type="match status" value="1"/>
</dbReference>
<dbReference type="InterPro" id="IPR001345">
    <property type="entry name" value="PG/BPGM_mutase_AS"/>
</dbReference>
<dbReference type="InterPro" id="IPR029033">
    <property type="entry name" value="His_PPase_superfam"/>
</dbReference>
<proteinExistence type="inferred from homology"/>
<keyword evidence="7" id="KW-1185">Reference proteome</keyword>
<dbReference type="AlphaFoldDB" id="A0A557ZWD8"/>
<sequence length="247" mass="27254">MTMRMEWVGLLRHGQSSGNVAREEAEADGHQVIDIAERDADVPLTRLGEEQAAAAGDWVARHPVDLVVASPYVRAAETARLALAAAARQGAAVPRHPVVDERLRDRELGVLDLLTSKGVRERRPDELERKRRHGKFYYRPPGGESWADVVLRVRSLLRELQADAAGKRVLLVAHEMTVFTLRYLLEGIAEPELLHIAACTEVANGSITGWQHVADGRYRMTEAQETMHLHAADAPPTEDDDAAASLT</sequence>
<dbReference type="SMART" id="SM00855">
    <property type="entry name" value="PGAM"/>
    <property type="match status" value="1"/>
</dbReference>
<dbReference type="EC" id="5.4.2.11" evidence="2"/>
<dbReference type="GO" id="GO:0004619">
    <property type="term" value="F:phosphoglycerate mutase activity"/>
    <property type="evidence" value="ECO:0007669"/>
    <property type="project" value="UniProtKB-EC"/>
</dbReference>
<dbReference type="InterPro" id="IPR005952">
    <property type="entry name" value="Phosphogly_mut1"/>
</dbReference>
<evidence type="ECO:0000256" key="4">
    <source>
        <dbReference type="ARBA" id="ARBA00023235"/>
    </source>
</evidence>
<feature type="site" description="Transition state stabilizer" evidence="5">
    <location>
        <position position="174"/>
    </location>
</feature>
<gene>
    <name evidence="6" type="ORF">FNH06_34790</name>
</gene>
<organism evidence="6 7">
    <name type="scientific">Amycolatopsis acidiphila</name>
    <dbReference type="NCBI Taxonomy" id="715473"/>
    <lineage>
        <taxon>Bacteria</taxon>
        <taxon>Bacillati</taxon>
        <taxon>Actinomycetota</taxon>
        <taxon>Actinomycetes</taxon>
        <taxon>Pseudonocardiales</taxon>
        <taxon>Pseudonocardiaceae</taxon>
        <taxon>Amycolatopsis</taxon>
    </lineage>
</organism>
<reference evidence="6 7" key="1">
    <citation type="submission" date="2019-07" db="EMBL/GenBank/DDBJ databases">
        <title>New species of Amycolatopsis and Streptomyces.</title>
        <authorList>
            <person name="Duangmal K."/>
            <person name="Teo W.F.A."/>
            <person name="Lipun K."/>
        </authorList>
    </citation>
    <scope>NUCLEOTIDE SEQUENCE [LARGE SCALE GENOMIC DNA]</scope>
    <source>
        <strain evidence="6 7">JCM 30562</strain>
    </source>
</reference>
<evidence type="ECO:0000256" key="5">
    <source>
        <dbReference type="PIRSR" id="PIRSR613078-3"/>
    </source>
</evidence>
<dbReference type="Proteomes" id="UP000318578">
    <property type="component" value="Unassembled WGS sequence"/>
</dbReference>
<evidence type="ECO:0000313" key="7">
    <source>
        <dbReference type="Proteomes" id="UP000318578"/>
    </source>
</evidence>
<dbReference type="EMBL" id="VJZA01000103">
    <property type="protein sequence ID" value="TVT16332.1"/>
    <property type="molecule type" value="Genomic_DNA"/>
</dbReference>
<evidence type="ECO:0000256" key="3">
    <source>
        <dbReference type="ARBA" id="ARBA00023152"/>
    </source>
</evidence>
<comment type="similarity">
    <text evidence="1">Belongs to the phosphoglycerate mutase family. BPG-dependent PGAM subfamily.</text>
</comment>
<dbReference type="InterPro" id="IPR013078">
    <property type="entry name" value="His_Pase_superF_clade-1"/>
</dbReference>
<evidence type="ECO:0000256" key="2">
    <source>
        <dbReference type="ARBA" id="ARBA00012028"/>
    </source>
</evidence>
<dbReference type="OrthoDB" id="5449373at2"/>
<dbReference type="Pfam" id="PF00300">
    <property type="entry name" value="His_Phos_1"/>
    <property type="match status" value="1"/>
</dbReference>
<dbReference type="PROSITE" id="PS00175">
    <property type="entry name" value="PG_MUTASE"/>
    <property type="match status" value="1"/>
</dbReference>
<evidence type="ECO:0000256" key="1">
    <source>
        <dbReference type="ARBA" id="ARBA00006717"/>
    </source>
</evidence>
<protein>
    <recommendedName>
        <fullName evidence="2">phosphoglycerate mutase (2,3-diphosphoglycerate-dependent)</fullName>
        <ecNumber evidence="2">5.4.2.11</ecNumber>
    </recommendedName>
</protein>
<keyword evidence="4" id="KW-0413">Isomerase</keyword>